<organism evidence="2 3">
    <name type="scientific">Halorientalis pallida</name>
    <dbReference type="NCBI Taxonomy" id="2479928"/>
    <lineage>
        <taxon>Archaea</taxon>
        <taxon>Methanobacteriati</taxon>
        <taxon>Methanobacteriota</taxon>
        <taxon>Stenosarchaea group</taxon>
        <taxon>Halobacteria</taxon>
        <taxon>Halobacteriales</taxon>
        <taxon>Haloarculaceae</taxon>
        <taxon>Halorientalis</taxon>
    </lineage>
</organism>
<dbReference type="AlphaFoldDB" id="A0A498KY28"/>
<keyword evidence="1" id="KW-1133">Transmembrane helix</keyword>
<evidence type="ECO:0000313" key="2">
    <source>
        <dbReference type="EMBL" id="RXK50551.1"/>
    </source>
</evidence>
<sequence>MSETNPLADRRIRGAIGLSGALVVVFVAYFFLEGTVQLVAYGIAVLDAIVTPIVLGKAVEQNEPAEEEDPSRVG</sequence>
<evidence type="ECO:0000313" key="3">
    <source>
        <dbReference type="Proteomes" id="UP000289691"/>
    </source>
</evidence>
<accession>A0A498KY28</accession>
<feature type="transmembrane region" description="Helical" evidence="1">
    <location>
        <begin position="12"/>
        <end position="32"/>
    </location>
</feature>
<dbReference type="RefSeq" id="WP_129068511.1">
    <property type="nucleotide sequence ID" value="NZ_RDFA01000002.1"/>
</dbReference>
<keyword evidence="3" id="KW-1185">Reference proteome</keyword>
<dbReference type="EMBL" id="RDFA01000002">
    <property type="protein sequence ID" value="RXK50551.1"/>
    <property type="molecule type" value="Genomic_DNA"/>
</dbReference>
<evidence type="ECO:0000256" key="1">
    <source>
        <dbReference type="SAM" id="Phobius"/>
    </source>
</evidence>
<proteinExistence type="predicted"/>
<dbReference type="OrthoDB" id="238490at2157"/>
<keyword evidence="1" id="KW-0812">Transmembrane</keyword>
<protein>
    <submittedName>
        <fullName evidence="2">Uncharacterized protein</fullName>
    </submittedName>
</protein>
<name>A0A498KY28_9EURY</name>
<keyword evidence="1" id="KW-0472">Membrane</keyword>
<gene>
    <name evidence="2" type="ORF">EAF64_08370</name>
</gene>
<comment type="caution">
    <text evidence="2">The sequence shown here is derived from an EMBL/GenBank/DDBJ whole genome shotgun (WGS) entry which is preliminary data.</text>
</comment>
<dbReference type="Proteomes" id="UP000289691">
    <property type="component" value="Unassembled WGS sequence"/>
</dbReference>
<reference evidence="2 3" key="1">
    <citation type="submission" date="2019-01" db="EMBL/GenBank/DDBJ databases">
        <title>Halorientalis sp. F13-25 a new haloarchaeum isolated from hypersaline water.</title>
        <authorList>
            <person name="Ana D.-V."/>
            <person name="Cristina S.-P."/>
            <person name="Antonio V."/>
        </authorList>
    </citation>
    <scope>NUCLEOTIDE SEQUENCE [LARGE SCALE GENOMIC DNA]</scope>
    <source>
        <strain evidence="2 3">F13-25</strain>
    </source>
</reference>